<protein>
    <submittedName>
        <fullName evidence="8">O-antigen ligase family protein</fullName>
    </submittedName>
</protein>
<sequence length="429" mass="44282">MHSDTLMRSSSVPLRRAALWTATVAITTASVLVAIQFPPAGLALVLASGVVAIVRSIPGLAILLLLAGPILGPRIQLGAVTLDNVLTLVGLALAFLWAITQRRLPFTALSAFSLALSFSIGVSALASGTPSGPAILRYIGVAALAGIVVLSRDSISPARVRRIGLGVTLTAALTVIAQPFITLIPAYQDPDTGVLRYGGLVGHPNFAACVLAITILYLVASGPANASSWICIGVMGTAILTTGSLGALGALGIAALILVLKSFRWLVSGLVAAGIVFAIAGGTLLARVDGLANLASGQNSLTWRFERWSQSLGLAPVPNFFGIGWEQIESALNGPAHSSYVAIYVELGLIGVAALTAGAVITARAAHKERFSLAVIIFVLIASATDPVIFYPATVVTWVLVLGLRQREGDGPRKASASLEEQDPSPLLR</sequence>
<dbReference type="GO" id="GO:0016874">
    <property type="term" value="F:ligase activity"/>
    <property type="evidence" value="ECO:0007669"/>
    <property type="project" value="UniProtKB-KW"/>
</dbReference>
<dbReference type="Pfam" id="PF04932">
    <property type="entry name" value="Wzy_C"/>
    <property type="match status" value="1"/>
</dbReference>
<feature type="transmembrane region" description="Helical" evidence="6">
    <location>
        <begin position="341"/>
        <end position="365"/>
    </location>
</feature>
<proteinExistence type="predicted"/>
<dbReference type="PANTHER" id="PTHR37422">
    <property type="entry name" value="TEICHURONIC ACID BIOSYNTHESIS PROTEIN TUAE"/>
    <property type="match status" value="1"/>
</dbReference>
<comment type="subcellular location">
    <subcellularLocation>
        <location evidence="1">Membrane</location>
        <topology evidence="1">Multi-pass membrane protein</topology>
    </subcellularLocation>
</comment>
<feature type="transmembrane region" description="Helical" evidence="6">
    <location>
        <begin position="265"/>
        <end position="286"/>
    </location>
</feature>
<name>A0ABT5SKZ7_9MICO</name>
<feature type="transmembrane region" description="Helical" evidence="6">
    <location>
        <begin position="371"/>
        <end position="404"/>
    </location>
</feature>
<organism evidence="8 9">
    <name type="scientific">Microbacterium thalli</name>
    <dbReference type="NCBI Taxonomy" id="3027921"/>
    <lineage>
        <taxon>Bacteria</taxon>
        <taxon>Bacillati</taxon>
        <taxon>Actinomycetota</taxon>
        <taxon>Actinomycetes</taxon>
        <taxon>Micrococcales</taxon>
        <taxon>Microbacteriaceae</taxon>
        <taxon>Microbacterium</taxon>
    </lineage>
</organism>
<evidence type="ECO:0000259" key="7">
    <source>
        <dbReference type="Pfam" id="PF04932"/>
    </source>
</evidence>
<evidence type="ECO:0000313" key="8">
    <source>
        <dbReference type="EMBL" id="MDD7963509.1"/>
    </source>
</evidence>
<feature type="transmembrane region" description="Helical" evidence="6">
    <location>
        <begin position="163"/>
        <end position="181"/>
    </location>
</feature>
<keyword evidence="3 6" id="KW-1133">Transmembrane helix</keyword>
<reference evidence="8 9" key="1">
    <citation type="submission" date="2023-02" db="EMBL/GenBank/DDBJ databases">
        <title>Study of novel species of the Microbacterium genus.</title>
        <authorList>
            <person name="Arroyo-Herrera I."/>
            <person name="Roman-Ponce B."/>
            <person name="Vasquez-Murrieta M.S."/>
        </authorList>
    </citation>
    <scope>NUCLEOTIDE SEQUENCE [LARGE SCALE GENOMIC DNA]</scope>
    <source>
        <strain evidence="8 9">NE1TT3</strain>
    </source>
</reference>
<gene>
    <name evidence="8" type="ORF">PUW80_14225</name>
</gene>
<feature type="region of interest" description="Disordered" evidence="5">
    <location>
        <begin position="409"/>
        <end position="429"/>
    </location>
</feature>
<feature type="transmembrane region" description="Helical" evidence="6">
    <location>
        <begin position="134"/>
        <end position="151"/>
    </location>
</feature>
<dbReference type="Proteomes" id="UP001218170">
    <property type="component" value="Unassembled WGS sequence"/>
</dbReference>
<comment type="caution">
    <text evidence="8">The sequence shown here is derived from an EMBL/GenBank/DDBJ whole genome shotgun (WGS) entry which is preliminary data.</text>
</comment>
<dbReference type="RefSeq" id="WP_274265018.1">
    <property type="nucleotide sequence ID" value="NZ_JAQZCI010000005.1"/>
</dbReference>
<keyword evidence="9" id="KW-1185">Reference proteome</keyword>
<feature type="transmembrane region" description="Helical" evidence="6">
    <location>
        <begin position="77"/>
        <end position="99"/>
    </location>
</feature>
<accession>A0ABT5SKZ7</accession>
<evidence type="ECO:0000256" key="6">
    <source>
        <dbReference type="SAM" id="Phobius"/>
    </source>
</evidence>
<feature type="transmembrane region" description="Helical" evidence="6">
    <location>
        <begin position="232"/>
        <end position="259"/>
    </location>
</feature>
<dbReference type="InterPro" id="IPR007016">
    <property type="entry name" value="O-antigen_ligase-rel_domated"/>
</dbReference>
<dbReference type="InterPro" id="IPR051533">
    <property type="entry name" value="WaaL-like"/>
</dbReference>
<evidence type="ECO:0000313" key="9">
    <source>
        <dbReference type="Proteomes" id="UP001218170"/>
    </source>
</evidence>
<evidence type="ECO:0000256" key="3">
    <source>
        <dbReference type="ARBA" id="ARBA00022989"/>
    </source>
</evidence>
<feature type="transmembrane region" description="Helical" evidence="6">
    <location>
        <begin position="201"/>
        <end position="220"/>
    </location>
</feature>
<feature type="transmembrane region" description="Helical" evidence="6">
    <location>
        <begin position="42"/>
        <end position="71"/>
    </location>
</feature>
<keyword evidence="8" id="KW-0436">Ligase</keyword>
<keyword evidence="4 6" id="KW-0472">Membrane</keyword>
<evidence type="ECO:0000256" key="4">
    <source>
        <dbReference type="ARBA" id="ARBA00023136"/>
    </source>
</evidence>
<feature type="transmembrane region" description="Helical" evidence="6">
    <location>
        <begin position="106"/>
        <end position="128"/>
    </location>
</feature>
<evidence type="ECO:0000256" key="2">
    <source>
        <dbReference type="ARBA" id="ARBA00022692"/>
    </source>
</evidence>
<evidence type="ECO:0000256" key="5">
    <source>
        <dbReference type="SAM" id="MobiDB-lite"/>
    </source>
</evidence>
<dbReference type="PANTHER" id="PTHR37422:SF13">
    <property type="entry name" value="LIPOPOLYSACCHARIDE BIOSYNTHESIS PROTEIN PA4999-RELATED"/>
    <property type="match status" value="1"/>
</dbReference>
<evidence type="ECO:0000256" key="1">
    <source>
        <dbReference type="ARBA" id="ARBA00004141"/>
    </source>
</evidence>
<feature type="domain" description="O-antigen ligase-related" evidence="7">
    <location>
        <begin position="234"/>
        <end position="355"/>
    </location>
</feature>
<dbReference type="EMBL" id="JAQZCI010000005">
    <property type="protein sequence ID" value="MDD7963509.1"/>
    <property type="molecule type" value="Genomic_DNA"/>
</dbReference>
<feature type="transmembrane region" description="Helical" evidence="6">
    <location>
        <begin position="17"/>
        <end position="35"/>
    </location>
</feature>
<keyword evidence="2 6" id="KW-0812">Transmembrane</keyword>